<accession>A0A6A1W382</accession>
<protein>
    <submittedName>
        <fullName evidence="1">Uncharacterized protein</fullName>
    </submittedName>
</protein>
<proteinExistence type="predicted"/>
<keyword evidence="2" id="KW-1185">Reference proteome</keyword>
<dbReference type="PANTHER" id="PTHR36795">
    <property type="entry name" value="OS01G0938400 PROTEIN"/>
    <property type="match status" value="1"/>
</dbReference>
<gene>
    <name evidence="1" type="ORF">CJ030_MR4G021051</name>
</gene>
<comment type="caution">
    <text evidence="1">The sequence shown here is derived from an EMBL/GenBank/DDBJ whole genome shotgun (WGS) entry which is preliminary data.</text>
</comment>
<sequence>MASTKYSSYYRLRNEGDLYDEETEDQRACGKKTRGWSIITRFVGRRRPKVRIRSLRRFLIRKRKRLSTRFKASWISSALKRLKNGQAYMGDLFAGNYLLMQL</sequence>
<evidence type="ECO:0000313" key="1">
    <source>
        <dbReference type="EMBL" id="KAB1217270.1"/>
    </source>
</evidence>
<name>A0A6A1W382_9ROSI</name>
<dbReference type="OrthoDB" id="1932414at2759"/>
<dbReference type="Proteomes" id="UP000516437">
    <property type="component" value="Chromosome 4"/>
</dbReference>
<organism evidence="1 2">
    <name type="scientific">Morella rubra</name>
    <name type="common">Chinese bayberry</name>
    <dbReference type="NCBI Taxonomy" id="262757"/>
    <lineage>
        <taxon>Eukaryota</taxon>
        <taxon>Viridiplantae</taxon>
        <taxon>Streptophyta</taxon>
        <taxon>Embryophyta</taxon>
        <taxon>Tracheophyta</taxon>
        <taxon>Spermatophyta</taxon>
        <taxon>Magnoliopsida</taxon>
        <taxon>eudicotyledons</taxon>
        <taxon>Gunneridae</taxon>
        <taxon>Pentapetalae</taxon>
        <taxon>rosids</taxon>
        <taxon>fabids</taxon>
        <taxon>Fagales</taxon>
        <taxon>Myricaceae</taxon>
        <taxon>Morella</taxon>
    </lineage>
</organism>
<dbReference type="EMBL" id="RXIC02000022">
    <property type="protein sequence ID" value="KAB1217270.1"/>
    <property type="molecule type" value="Genomic_DNA"/>
</dbReference>
<dbReference type="PANTHER" id="PTHR36795:SF3">
    <property type="match status" value="1"/>
</dbReference>
<dbReference type="AlphaFoldDB" id="A0A6A1W382"/>
<reference evidence="1 2" key="1">
    <citation type="journal article" date="2019" name="Plant Biotechnol. J.">
        <title>The red bayberry genome and genetic basis of sex determination.</title>
        <authorList>
            <person name="Jia H.M."/>
            <person name="Jia H.J."/>
            <person name="Cai Q.L."/>
            <person name="Wang Y."/>
            <person name="Zhao H.B."/>
            <person name="Yang W.F."/>
            <person name="Wang G.Y."/>
            <person name="Li Y.H."/>
            <person name="Zhan D.L."/>
            <person name="Shen Y.T."/>
            <person name="Niu Q.F."/>
            <person name="Chang L."/>
            <person name="Qiu J."/>
            <person name="Zhao L."/>
            <person name="Xie H.B."/>
            <person name="Fu W.Y."/>
            <person name="Jin J."/>
            <person name="Li X.W."/>
            <person name="Jiao Y."/>
            <person name="Zhou C.C."/>
            <person name="Tu T."/>
            <person name="Chai C.Y."/>
            <person name="Gao J.L."/>
            <person name="Fan L.J."/>
            <person name="van de Weg E."/>
            <person name="Wang J.Y."/>
            <person name="Gao Z.S."/>
        </authorList>
    </citation>
    <scope>NUCLEOTIDE SEQUENCE [LARGE SCALE GENOMIC DNA]</scope>
    <source>
        <tissue evidence="1">Leaves</tissue>
    </source>
</reference>
<evidence type="ECO:0000313" key="2">
    <source>
        <dbReference type="Proteomes" id="UP000516437"/>
    </source>
</evidence>